<dbReference type="KEGG" id="pbal:CPBP_01182"/>
<evidence type="ECO:0000256" key="1">
    <source>
        <dbReference type="SAM" id="SignalP"/>
    </source>
</evidence>
<sequence>MKIILKLMSILVVFTNTNYAVDAVVFCASKGSVSCSLIREVRAFRSIDVKSRGLSMPMLQGSSDTSLDTIETPSAVIPVACEARASLASKPIPILVAQGVFSDDDEEACVPSSLPWHLKNRGVRKASVWGGSSDEASRQTEPDAVVSNEDDILSMSEGAVQVSKEDETLERSESPLSSTCCGLTHTSSFFSCTVQEGGSASDFDDDDFFTSGEFHRVDWLSPLEKRPILALAVFSESPTWIPKEEVTVTFTGNNTAQTVKWGGGVEKQKTVSSLVRINPPRCQTPMTPVNQVVRCSVIAPESRALESRLREASIGTLLPVQLEWNPEIRAEVVKVVPRPNISSIIQGEA</sequence>
<dbReference type="RefSeq" id="WP_350331936.1">
    <property type="nucleotide sequence ID" value="NZ_CP054719.1"/>
</dbReference>
<feature type="chain" id="PRO_5032424919" description="Secreted protein" evidence="1">
    <location>
        <begin position="21"/>
        <end position="349"/>
    </location>
</feature>
<proteinExistence type="predicted"/>
<evidence type="ECO:0008006" key="4">
    <source>
        <dbReference type="Google" id="ProtNLM"/>
    </source>
</evidence>
<keyword evidence="1" id="KW-0732">Signal</keyword>
<dbReference type="Proteomes" id="UP000594001">
    <property type="component" value="Chromosome"/>
</dbReference>
<accession>A0A7L9RV67</accession>
<name>A0A7L9RV67_9PROT</name>
<keyword evidence="3" id="KW-1185">Reference proteome</keyword>
<protein>
    <recommendedName>
        <fullName evidence="4">Secreted protein</fullName>
    </recommendedName>
</protein>
<dbReference type="EMBL" id="CP054719">
    <property type="protein sequence ID" value="QOL20389.1"/>
    <property type="molecule type" value="Genomic_DNA"/>
</dbReference>
<feature type="signal peptide" evidence="1">
    <location>
        <begin position="1"/>
        <end position="20"/>
    </location>
</feature>
<evidence type="ECO:0000313" key="2">
    <source>
        <dbReference type="EMBL" id="QOL20389.1"/>
    </source>
</evidence>
<gene>
    <name evidence="2" type="ORF">CPBP_01182</name>
</gene>
<dbReference type="AlphaFoldDB" id="A0A7L9RV67"/>
<reference evidence="2 3" key="1">
    <citation type="submission" date="2020-06" db="EMBL/GenBank/DDBJ databases">
        <title>The endosymbiont of the kinetoplastid Bodo saltans is a Paracaedibacter-like alpha-proteobacterium possessing a putative toxin-antitoxin system.</title>
        <authorList>
            <person name="Midha S."/>
            <person name="Rigden D.J."/>
            <person name="Siozios S."/>
            <person name="Hurst G.D.D."/>
            <person name="Jackson A.P."/>
        </authorList>
    </citation>
    <scope>NUCLEOTIDE SEQUENCE [LARGE SCALE GENOMIC DNA]</scope>
    <source>
        <strain evidence="2">Lake Konstanz</strain>
    </source>
</reference>
<evidence type="ECO:0000313" key="3">
    <source>
        <dbReference type="Proteomes" id="UP000594001"/>
    </source>
</evidence>
<organism evidence="2 3">
    <name type="scientific">Candidatus Bodocaedibacter vickermanii</name>
    <dbReference type="NCBI Taxonomy" id="2741701"/>
    <lineage>
        <taxon>Bacteria</taxon>
        <taxon>Pseudomonadati</taxon>
        <taxon>Pseudomonadota</taxon>
        <taxon>Alphaproteobacteria</taxon>
        <taxon>Holosporales</taxon>
        <taxon>Candidatus Paracaedibacteraceae</taxon>
        <taxon>Candidatus Bodocaedibacter</taxon>
    </lineage>
</organism>